<evidence type="ECO:0000313" key="2">
    <source>
        <dbReference type="EMBL" id="QDU91725.1"/>
    </source>
</evidence>
<organism evidence="2 3">
    <name type="scientific">Pirellulimonas nuda</name>
    <dbReference type="NCBI Taxonomy" id="2528009"/>
    <lineage>
        <taxon>Bacteria</taxon>
        <taxon>Pseudomonadati</taxon>
        <taxon>Planctomycetota</taxon>
        <taxon>Planctomycetia</taxon>
        <taxon>Pirellulales</taxon>
        <taxon>Lacipirellulaceae</taxon>
        <taxon>Pirellulimonas</taxon>
    </lineage>
</organism>
<dbReference type="KEGG" id="pnd:Pla175_51550"/>
<sequence length="84" mass="8970">MPSIPETLSGIVHGRVIELDAACALPDGQAVVVTVRSVGPPQEPRTGEGILASAGSWSDDPDGVDEFLRITREARRRDRPPIDP</sequence>
<dbReference type="Proteomes" id="UP000317429">
    <property type="component" value="Chromosome"/>
</dbReference>
<feature type="region of interest" description="Disordered" evidence="1">
    <location>
        <begin position="39"/>
        <end position="64"/>
    </location>
</feature>
<evidence type="ECO:0000313" key="3">
    <source>
        <dbReference type="Proteomes" id="UP000317429"/>
    </source>
</evidence>
<name>A0A518DJS1_9BACT</name>
<evidence type="ECO:0000256" key="1">
    <source>
        <dbReference type="SAM" id="MobiDB-lite"/>
    </source>
</evidence>
<protein>
    <submittedName>
        <fullName evidence="2">Uncharacterized protein</fullName>
    </submittedName>
</protein>
<accession>A0A518DJS1</accession>
<dbReference type="EMBL" id="CP036291">
    <property type="protein sequence ID" value="QDU91725.1"/>
    <property type="molecule type" value="Genomic_DNA"/>
</dbReference>
<proteinExistence type="predicted"/>
<keyword evidence="3" id="KW-1185">Reference proteome</keyword>
<reference evidence="2 3" key="1">
    <citation type="submission" date="2019-02" db="EMBL/GenBank/DDBJ databases">
        <title>Deep-cultivation of Planctomycetes and their phenomic and genomic characterization uncovers novel biology.</title>
        <authorList>
            <person name="Wiegand S."/>
            <person name="Jogler M."/>
            <person name="Boedeker C."/>
            <person name="Pinto D."/>
            <person name="Vollmers J."/>
            <person name="Rivas-Marin E."/>
            <person name="Kohn T."/>
            <person name="Peeters S.H."/>
            <person name="Heuer A."/>
            <person name="Rast P."/>
            <person name="Oberbeckmann S."/>
            <person name="Bunk B."/>
            <person name="Jeske O."/>
            <person name="Meyerdierks A."/>
            <person name="Storesund J.E."/>
            <person name="Kallscheuer N."/>
            <person name="Luecker S."/>
            <person name="Lage O.M."/>
            <person name="Pohl T."/>
            <person name="Merkel B.J."/>
            <person name="Hornburger P."/>
            <person name="Mueller R.-W."/>
            <person name="Bruemmer F."/>
            <person name="Labrenz M."/>
            <person name="Spormann A.M."/>
            <person name="Op den Camp H."/>
            <person name="Overmann J."/>
            <person name="Amann R."/>
            <person name="Jetten M.S.M."/>
            <person name="Mascher T."/>
            <person name="Medema M.H."/>
            <person name="Devos D.P."/>
            <person name="Kaster A.-K."/>
            <person name="Ovreas L."/>
            <person name="Rohde M."/>
            <person name="Galperin M.Y."/>
            <person name="Jogler C."/>
        </authorList>
    </citation>
    <scope>NUCLEOTIDE SEQUENCE [LARGE SCALE GENOMIC DNA]</scope>
    <source>
        <strain evidence="2 3">Pla175</strain>
    </source>
</reference>
<gene>
    <name evidence="2" type="ORF">Pla175_51550</name>
</gene>
<dbReference type="AlphaFoldDB" id="A0A518DJS1"/>